<feature type="region of interest" description="Disordered" evidence="1">
    <location>
        <begin position="116"/>
        <end position="141"/>
    </location>
</feature>
<keyword evidence="4" id="KW-1185">Reference proteome</keyword>
<name>A0ABP7DGJ5_9MICO</name>
<dbReference type="EMBL" id="BAABDC010000003">
    <property type="protein sequence ID" value="GAA3704073.1"/>
    <property type="molecule type" value="Genomic_DNA"/>
</dbReference>
<evidence type="ECO:0000256" key="1">
    <source>
        <dbReference type="SAM" id="MobiDB-lite"/>
    </source>
</evidence>
<accession>A0ABP7DGJ5</accession>
<comment type="caution">
    <text evidence="3">The sequence shown here is derived from an EMBL/GenBank/DDBJ whole genome shotgun (WGS) entry which is preliminary data.</text>
</comment>
<reference evidence="4" key="1">
    <citation type="journal article" date="2019" name="Int. J. Syst. Evol. Microbiol.">
        <title>The Global Catalogue of Microorganisms (GCM) 10K type strain sequencing project: providing services to taxonomists for standard genome sequencing and annotation.</title>
        <authorList>
            <consortium name="The Broad Institute Genomics Platform"/>
            <consortium name="The Broad Institute Genome Sequencing Center for Infectious Disease"/>
            <person name="Wu L."/>
            <person name="Ma J."/>
        </authorList>
    </citation>
    <scope>NUCLEOTIDE SEQUENCE [LARGE SCALE GENOMIC DNA]</scope>
    <source>
        <strain evidence="4">JCM 17125</strain>
    </source>
</reference>
<keyword evidence="2" id="KW-0812">Transmembrane</keyword>
<protein>
    <recommendedName>
        <fullName evidence="5">Sporulation protein YtfJ</fullName>
    </recommendedName>
</protein>
<dbReference type="Proteomes" id="UP001501468">
    <property type="component" value="Unassembled WGS sequence"/>
</dbReference>
<organism evidence="3 4">
    <name type="scientific">Terrabacter ginsenosidimutans</name>
    <dbReference type="NCBI Taxonomy" id="490575"/>
    <lineage>
        <taxon>Bacteria</taxon>
        <taxon>Bacillati</taxon>
        <taxon>Actinomycetota</taxon>
        <taxon>Actinomycetes</taxon>
        <taxon>Micrococcales</taxon>
        <taxon>Intrasporangiaceae</taxon>
        <taxon>Terrabacter</taxon>
    </lineage>
</organism>
<evidence type="ECO:0000256" key="2">
    <source>
        <dbReference type="SAM" id="Phobius"/>
    </source>
</evidence>
<sequence length="141" mass="14721">MTTPTRTTTTTTEGLLARAGDQLSVRRVFGEPVEHHGIVVIPVAMAVGGGGGGTGPDDQGTGAGVGGMVRGIGVYSIADGKVRYIPAVDTSALAVITLILARSLLRARRRRLTRTWASGAGRATRRRSGRGSSRRSARRAR</sequence>
<feature type="compositionally biased region" description="Basic residues" evidence="1">
    <location>
        <begin position="123"/>
        <end position="141"/>
    </location>
</feature>
<evidence type="ECO:0000313" key="4">
    <source>
        <dbReference type="Proteomes" id="UP001501468"/>
    </source>
</evidence>
<dbReference type="RefSeq" id="WP_344945475.1">
    <property type="nucleotide sequence ID" value="NZ_BAABDC010000003.1"/>
</dbReference>
<evidence type="ECO:0008006" key="5">
    <source>
        <dbReference type="Google" id="ProtNLM"/>
    </source>
</evidence>
<feature type="transmembrane region" description="Helical" evidence="2">
    <location>
        <begin position="84"/>
        <end position="105"/>
    </location>
</feature>
<keyword evidence="2" id="KW-0472">Membrane</keyword>
<evidence type="ECO:0000313" key="3">
    <source>
        <dbReference type="EMBL" id="GAA3704073.1"/>
    </source>
</evidence>
<keyword evidence="2" id="KW-1133">Transmembrane helix</keyword>
<gene>
    <name evidence="3" type="ORF">GCM10022399_20850</name>
</gene>
<proteinExistence type="predicted"/>